<name>A0A067RC85_ZOONE</name>
<reference evidence="2 3" key="1">
    <citation type="journal article" date="2014" name="Nat. Commun.">
        <title>Molecular traces of alternative social organization in a termite genome.</title>
        <authorList>
            <person name="Terrapon N."/>
            <person name="Li C."/>
            <person name="Robertson H.M."/>
            <person name="Ji L."/>
            <person name="Meng X."/>
            <person name="Booth W."/>
            <person name="Chen Z."/>
            <person name="Childers C.P."/>
            <person name="Glastad K.M."/>
            <person name="Gokhale K."/>
            <person name="Gowin J."/>
            <person name="Gronenberg W."/>
            <person name="Hermansen R.A."/>
            <person name="Hu H."/>
            <person name="Hunt B.G."/>
            <person name="Huylmans A.K."/>
            <person name="Khalil S.M."/>
            <person name="Mitchell R.D."/>
            <person name="Munoz-Torres M.C."/>
            <person name="Mustard J.A."/>
            <person name="Pan H."/>
            <person name="Reese J.T."/>
            <person name="Scharf M.E."/>
            <person name="Sun F."/>
            <person name="Vogel H."/>
            <person name="Xiao J."/>
            <person name="Yang W."/>
            <person name="Yang Z."/>
            <person name="Yang Z."/>
            <person name="Zhou J."/>
            <person name="Zhu J."/>
            <person name="Brent C.S."/>
            <person name="Elsik C.G."/>
            <person name="Goodisman M.A."/>
            <person name="Liberles D.A."/>
            <person name="Roe R.M."/>
            <person name="Vargo E.L."/>
            <person name="Vilcinskas A."/>
            <person name="Wang J."/>
            <person name="Bornberg-Bauer E."/>
            <person name="Korb J."/>
            <person name="Zhang G."/>
            <person name="Liebig J."/>
        </authorList>
    </citation>
    <scope>NUCLEOTIDE SEQUENCE [LARGE SCALE GENOMIC DNA]</scope>
    <source>
        <tissue evidence="2">Whole organism</tissue>
    </source>
</reference>
<evidence type="ECO:0000313" key="2">
    <source>
        <dbReference type="EMBL" id="KDR16329.1"/>
    </source>
</evidence>
<dbReference type="STRING" id="136037.A0A067RC85"/>
<evidence type="ECO:0000313" key="3">
    <source>
        <dbReference type="Proteomes" id="UP000027135"/>
    </source>
</evidence>
<feature type="region of interest" description="Disordered" evidence="1">
    <location>
        <begin position="1"/>
        <end position="22"/>
    </location>
</feature>
<keyword evidence="3" id="KW-1185">Reference proteome</keyword>
<gene>
    <name evidence="2" type="ORF">L798_10144</name>
</gene>
<dbReference type="EMBL" id="KK852801">
    <property type="protein sequence ID" value="KDR16329.1"/>
    <property type="molecule type" value="Genomic_DNA"/>
</dbReference>
<organism evidence="2 3">
    <name type="scientific">Zootermopsis nevadensis</name>
    <name type="common">Dampwood termite</name>
    <dbReference type="NCBI Taxonomy" id="136037"/>
    <lineage>
        <taxon>Eukaryota</taxon>
        <taxon>Metazoa</taxon>
        <taxon>Ecdysozoa</taxon>
        <taxon>Arthropoda</taxon>
        <taxon>Hexapoda</taxon>
        <taxon>Insecta</taxon>
        <taxon>Pterygota</taxon>
        <taxon>Neoptera</taxon>
        <taxon>Polyneoptera</taxon>
        <taxon>Dictyoptera</taxon>
        <taxon>Blattodea</taxon>
        <taxon>Blattoidea</taxon>
        <taxon>Termitoidae</taxon>
        <taxon>Termopsidae</taxon>
        <taxon>Zootermopsis</taxon>
    </lineage>
</organism>
<dbReference type="AlphaFoldDB" id="A0A067RC85"/>
<sequence>MEADREKQRKKCNGNIQKSELNPSPAKRINIYRSLKKDAVDLEMETGQMKHVKTKASEAMLGHLCYVRVKKLNLDVDGPEFIEDRVRPSSPDIPLAGIWK</sequence>
<accession>A0A067RC85</accession>
<dbReference type="InParanoid" id="A0A067RC85"/>
<dbReference type="Proteomes" id="UP000027135">
    <property type="component" value="Unassembled WGS sequence"/>
</dbReference>
<proteinExistence type="predicted"/>
<protein>
    <submittedName>
        <fullName evidence="2">Uncharacterized protein</fullName>
    </submittedName>
</protein>
<evidence type="ECO:0000256" key="1">
    <source>
        <dbReference type="SAM" id="MobiDB-lite"/>
    </source>
</evidence>